<comment type="caution">
    <text evidence="1">The sequence shown here is derived from an EMBL/GenBank/DDBJ whole genome shotgun (WGS) entry which is preliminary data.</text>
</comment>
<dbReference type="AlphaFoldDB" id="A0A9D1F0Q7"/>
<protein>
    <submittedName>
        <fullName evidence="1">Uncharacterized protein</fullName>
    </submittedName>
</protein>
<sequence>MIDKAAICIFYFDKTYSTSCTQISNNHVGYSNTKVSGTKLAYDYALSKKKTIINLYCDTQ</sequence>
<accession>A0A9D1F0Q7</accession>
<organism evidence="1 2">
    <name type="scientific">Candidatus Scatousia excrementigallinarum</name>
    <dbReference type="NCBI Taxonomy" id="2840935"/>
    <lineage>
        <taxon>Bacteria</taxon>
        <taxon>Candidatus Scatousia</taxon>
    </lineage>
</organism>
<evidence type="ECO:0000313" key="2">
    <source>
        <dbReference type="Proteomes" id="UP000823928"/>
    </source>
</evidence>
<dbReference type="Proteomes" id="UP000823928">
    <property type="component" value="Unassembled WGS sequence"/>
</dbReference>
<proteinExistence type="predicted"/>
<name>A0A9D1F0Q7_9BACT</name>
<evidence type="ECO:0000313" key="1">
    <source>
        <dbReference type="EMBL" id="HIS37064.1"/>
    </source>
</evidence>
<dbReference type="EMBL" id="DVIU01000210">
    <property type="protein sequence ID" value="HIS37064.1"/>
    <property type="molecule type" value="Genomic_DNA"/>
</dbReference>
<reference evidence="1" key="2">
    <citation type="journal article" date="2021" name="PeerJ">
        <title>Extensive microbial diversity within the chicken gut microbiome revealed by metagenomics and culture.</title>
        <authorList>
            <person name="Gilroy R."/>
            <person name="Ravi A."/>
            <person name="Getino M."/>
            <person name="Pursley I."/>
            <person name="Horton D.L."/>
            <person name="Alikhan N.F."/>
            <person name="Baker D."/>
            <person name="Gharbi K."/>
            <person name="Hall N."/>
            <person name="Watson M."/>
            <person name="Adriaenssens E.M."/>
            <person name="Foster-Nyarko E."/>
            <person name="Jarju S."/>
            <person name="Secka A."/>
            <person name="Antonio M."/>
            <person name="Oren A."/>
            <person name="Chaudhuri R.R."/>
            <person name="La Ragione R."/>
            <person name="Hildebrand F."/>
            <person name="Pallen M.J."/>
        </authorList>
    </citation>
    <scope>NUCLEOTIDE SEQUENCE</scope>
    <source>
        <strain evidence="1">6276</strain>
    </source>
</reference>
<reference evidence="1" key="1">
    <citation type="submission" date="2020-10" db="EMBL/GenBank/DDBJ databases">
        <authorList>
            <person name="Gilroy R."/>
        </authorList>
    </citation>
    <scope>NUCLEOTIDE SEQUENCE</scope>
    <source>
        <strain evidence="1">6276</strain>
    </source>
</reference>
<gene>
    <name evidence="1" type="ORF">IAC10_10630</name>
</gene>